<dbReference type="EMBL" id="JAAAJA010000208">
    <property type="protein sequence ID" value="KAG0258764.1"/>
    <property type="molecule type" value="Genomic_DNA"/>
</dbReference>
<comment type="caution">
    <text evidence="3">The sequence shown here is derived from an EMBL/GenBank/DDBJ whole genome shotgun (WGS) entry which is preliminary data.</text>
</comment>
<protein>
    <recommendedName>
        <fullName evidence="2">Up-regulated during septation protein 1 domain-containing protein</fullName>
    </recommendedName>
</protein>
<gene>
    <name evidence="3" type="ORF">BG011_003094</name>
</gene>
<evidence type="ECO:0000313" key="4">
    <source>
        <dbReference type="Proteomes" id="UP000726737"/>
    </source>
</evidence>
<feature type="region of interest" description="Disordered" evidence="1">
    <location>
        <begin position="770"/>
        <end position="817"/>
    </location>
</feature>
<sequence length="941" mass="105724">MTQSIQRNMESNLVTRKRSLSDKFVRTLSPSLTSSALSRQRSVSGQHGEQQYRQQPQQPHLLHPQSHLQLLTSQCTHEHNESLKFCIEHDHVTHLKKEDPSHTMPTRKLSSSNFMRIARQASDTAFRTVGLSRKTAENNSSATQKTDHLTSTVVYEQNPRVYLYQQQFQQQQPPCCIHYPRPHSDDTVADDWAINNHILHSGLNESQSEMRSPRSLLSVGELKRNASMPNMKAAFAADAGEPADLKSASQVSLILPSSATNRSRSRQRVQPHHFIATSMSHEPILATKFTTTSNDNDRETITATMVDDSAVQQDNQSSDNARPLNSLNIVTNNDNDLPRPQTPQRSPTRTVRSPHTIQTSQDHPVPLSSSHADQQSPSEQQRFTTRHNVLSDETLLGYMEDESPTSDGSITGSKDLPPTPPGPPPSFQLSTRARRRTESGNSESHPTPELPVTSEALKRKGSSGVIPQDVLRSMDPKAIQKVLSASVIASRVYRIMGPEQLEVLKKEQVDLQNFVEAMNVSLHIESRMRDASHSLIRLYESNANMEAVKAATVQLHATTRKMDQIVQKTQQAMWRLLAIQRLLLQHEGAVLNAGMRRLDGENRELSRTVMQLDSARDQEKEEKLKWRKEHNRLKVHSILFPCSPIAEEPDSLDMSEPDDQMNEVQRQSTSESMEHYVKELHDNILAKDEEIAELNRQLDSVKAWAGDFEIVIMARKHFGNKAQLPEQESTLDLQGRLTQLQTMVEGELKDADTHSQELETKLEHLRKENASLTKPGKTPVRARTVSASAASPRQVLDVTHQRTWRAKHDSNDSTGLHEVLRESLLELDRHILEEMEQVSSSSRSPSPSSSFSTEGSESSATIPSRRSSGRANSGRPSRSGSAGSTSSAGRRGQDLKRKIASEDMPQASTLTSEEDDANKEIRRLNEMVRELEQIVKQRRCE</sequence>
<feature type="region of interest" description="Disordered" evidence="1">
    <location>
        <begin position="305"/>
        <end position="387"/>
    </location>
</feature>
<feature type="compositionally biased region" description="Low complexity" evidence="1">
    <location>
        <begin position="837"/>
        <end position="890"/>
    </location>
</feature>
<name>A0A9P6Q5A5_9FUNG</name>
<evidence type="ECO:0000313" key="3">
    <source>
        <dbReference type="EMBL" id="KAG0258764.1"/>
    </source>
</evidence>
<evidence type="ECO:0000259" key="2">
    <source>
        <dbReference type="Pfam" id="PF15456"/>
    </source>
</evidence>
<dbReference type="OrthoDB" id="5569911at2759"/>
<dbReference type="Pfam" id="PF15456">
    <property type="entry name" value="Uds1"/>
    <property type="match status" value="1"/>
</dbReference>
<feature type="compositionally biased region" description="Low complexity" evidence="1">
    <location>
        <begin position="338"/>
        <end position="354"/>
    </location>
</feature>
<reference evidence="3" key="1">
    <citation type="journal article" date="2020" name="Fungal Divers.">
        <title>Resolving the Mortierellaceae phylogeny through synthesis of multi-gene phylogenetics and phylogenomics.</title>
        <authorList>
            <person name="Vandepol N."/>
            <person name="Liber J."/>
            <person name="Desiro A."/>
            <person name="Na H."/>
            <person name="Kennedy M."/>
            <person name="Barry K."/>
            <person name="Grigoriev I.V."/>
            <person name="Miller A.N."/>
            <person name="O'Donnell K."/>
            <person name="Stajich J.E."/>
            <person name="Bonito G."/>
        </authorList>
    </citation>
    <scope>NUCLEOTIDE SEQUENCE</scope>
    <source>
        <strain evidence="3">KOD948</strain>
    </source>
</reference>
<evidence type="ECO:0000256" key="1">
    <source>
        <dbReference type="SAM" id="MobiDB-lite"/>
    </source>
</evidence>
<dbReference type="InterPro" id="IPR029191">
    <property type="entry name" value="Uds1"/>
</dbReference>
<feature type="region of interest" description="Disordered" evidence="1">
    <location>
        <begin position="31"/>
        <end position="59"/>
    </location>
</feature>
<feature type="region of interest" description="Disordered" evidence="1">
    <location>
        <begin position="399"/>
        <end position="463"/>
    </location>
</feature>
<feature type="domain" description="Up-regulated during septation protein 1" evidence="2">
    <location>
        <begin position="484"/>
        <end position="592"/>
    </location>
</feature>
<proteinExistence type="predicted"/>
<dbReference type="AlphaFoldDB" id="A0A9P6Q5A5"/>
<feature type="compositionally biased region" description="Low complexity" evidence="1">
    <location>
        <begin position="46"/>
        <end position="59"/>
    </location>
</feature>
<feature type="region of interest" description="Disordered" evidence="1">
    <location>
        <begin position="835"/>
        <end position="918"/>
    </location>
</feature>
<organism evidence="3 4">
    <name type="scientific">Mortierella polycephala</name>
    <dbReference type="NCBI Taxonomy" id="41804"/>
    <lineage>
        <taxon>Eukaryota</taxon>
        <taxon>Fungi</taxon>
        <taxon>Fungi incertae sedis</taxon>
        <taxon>Mucoromycota</taxon>
        <taxon>Mortierellomycotina</taxon>
        <taxon>Mortierellomycetes</taxon>
        <taxon>Mortierellales</taxon>
        <taxon>Mortierellaceae</taxon>
        <taxon>Mortierella</taxon>
    </lineage>
</organism>
<feature type="compositionally biased region" description="Polar residues" evidence="1">
    <location>
        <begin position="355"/>
        <end position="387"/>
    </location>
</feature>
<dbReference type="Proteomes" id="UP000726737">
    <property type="component" value="Unassembled WGS sequence"/>
</dbReference>
<feature type="compositionally biased region" description="Pro residues" evidence="1">
    <location>
        <begin position="417"/>
        <end position="426"/>
    </location>
</feature>
<keyword evidence="4" id="KW-1185">Reference proteome</keyword>
<feature type="compositionally biased region" description="Basic and acidic residues" evidence="1">
    <location>
        <begin position="891"/>
        <end position="901"/>
    </location>
</feature>
<feature type="compositionally biased region" description="Polar residues" evidence="1">
    <location>
        <begin position="310"/>
        <end position="335"/>
    </location>
</feature>
<accession>A0A9P6Q5A5</accession>